<keyword evidence="2" id="KW-1185">Reference proteome</keyword>
<evidence type="ECO:0000313" key="2">
    <source>
        <dbReference type="Proteomes" id="UP000092460"/>
    </source>
</evidence>
<protein>
    <submittedName>
        <fullName evidence="1">Uncharacterized protein</fullName>
    </submittedName>
</protein>
<name>A0A1B0BI55_9MUSC</name>
<sequence>MAVYLKDPKTNFQLSCVVRWIFHKIIFDDFDDELRKNEQPKAFSYILVVFGSSRRYNRSFGSIPLPLQKLLSIGYFMEPFDGEI</sequence>
<reference evidence="1" key="2">
    <citation type="submission" date="2020-05" db="UniProtKB">
        <authorList>
            <consortium name="EnsemblMetazoa"/>
        </authorList>
    </citation>
    <scope>IDENTIFICATION</scope>
    <source>
        <strain evidence="1">IAEA</strain>
    </source>
</reference>
<accession>A0A1B0BI55</accession>
<dbReference type="AlphaFoldDB" id="A0A1B0BI55"/>
<dbReference type="VEuPathDB" id="VectorBase:GPPI030919"/>
<proteinExistence type="predicted"/>
<organism evidence="1 2">
    <name type="scientific">Glossina palpalis gambiensis</name>
    <dbReference type="NCBI Taxonomy" id="67801"/>
    <lineage>
        <taxon>Eukaryota</taxon>
        <taxon>Metazoa</taxon>
        <taxon>Ecdysozoa</taxon>
        <taxon>Arthropoda</taxon>
        <taxon>Hexapoda</taxon>
        <taxon>Insecta</taxon>
        <taxon>Pterygota</taxon>
        <taxon>Neoptera</taxon>
        <taxon>Endopterygota</taxon>
        <taxon>Diptera</taxon>
        <taxon>Brachycera</taxon>
        <taxon>Muscomorpha</taxon>
        <taxon>Hippoboscoidea</taxon>
        <taxon>Glossinidae</taxon>
        <taxon>Glossina</taxon>
    </lineage>
</organism>
<dbReference type="EnsemblMetazoa" id="GPPI030919-RA">
    <property type="protein sequence ID" value="GPPI030919-PA"/>
    <property type="gene ID" value="GPPI030919"/>
</dbReference>
<reference evidence="2" key="1">
    <citation type="submission" date="2015-01" db="EMBL/GenBank/DDBJ databases">
        <authorList>
            <person name="Aksoy S."/>
            <person name="Warren W."/>
            <person name="Wilson R.K."/>
        </authorList>
    </citation>
    <scope>NUCLEOTIDE SEQUENCE [LARGE SCALE GENOMIC DNA]</scope>
    <source>
        <strain evidence="2">IAEA</strain>
    </source>
</reference>
<evidence type="ECO:0000313" key="1">
    <source>
        <dbReference type="EnsemblMetazoa" id="GPPI030919-PA"/>
    </source>
</evidence>
<dbReference type="EMBL" id="JXJN01014790">
    <property type="status" value="NOT_ANNOTATED_CDS"/>
    <property type="molecule type" value="Genomic_DNA"/>
</dbReference>
<dbReference type="Proteomes" id="UP000092460">
    <property type="component" value="Unassembled WGS sequence"/>
</dbReference>